<evidence type="ECO:0000313" key="5">
    <source>
        <dbReference type="EMBL" id="GGI05054.1"/>
    </source>
</evidence>
<dbReference type="OrthoDB" id="9804286at2"/>
<evidence type="ECO:0000313" key="6">
    <source>
        <dbReference type="Proteomes" id="UP000650511"/>
    </source>
</evidence>
<keyword evidence="3" id="KW-0067">ATP-binding</keyword>
<protein>
    <submittedName>
        <fullName evidence="5">Molybdenum cofactor biosynthesis protein MoeB</fullName>
    </submittedName>
</protein>
<organism evidence="5 6">
    <name type="scientific">Egicoccus halophilus</name>
    <dbReference type="NCBI Taxonomy" id="1670830"/>
    <lineage>
        <taxon>Bacteria</taxon>
        <taxon>Bacillati</taxon>
        <taxon>Actinomycetota</taxon>
        <taxon>Nitriliruptoria</taxon>
        <taxon>Egicoccales</taxon>
        <taxon>Egicoccaceae</taxon>
        <taxon>Egicoccus</taxon>
    </lineage>
</organism>
<dbReference type="InterPro" id="IPR045886">
    <property type="entry name" value="ThiF/MoeB/HesA"/>
</dbReference>
<dbReference type="SMART" id="SM00450">
    <property type="entry name" value="RHOD"/>
    <property type="match status" value="1"/>
</dbReference>
<comment type="caution">
    <text evidence="5">The sequence shown here is derived from an EMBL/GenBank/DDBJ whole genome shotgun (WGS) entry which is preliminary data.</text>
</comment>
<keyword evidence="1" id="KW-0808">Transferase</keyword>
<dbReference type="GO" id="GO:0005829">
    <property type="term" value="C:cytosol"/>
    <property type="evidence" value="ECO:0007669"/>
    <property type="project" value="TreeGrafter"/>
</dbReference>
<sequence>MVRPVVDRREPLTNDEIARYSRHLIIPDVGIEGQERLKASKVLLVGTGGLGSPLALYLAAAGVGTIGIVDNDVVDASNLQRQVIHTTSMIGRPKVESARHAILEINPNVTVEVHETYLTSENALEIVEPYDLVIDGTDNFPTRYLVNDACVLLGKPNVYGSIFRFEGQLSVFWADEGPCYRCMFPEPPPPGMVPNCAEGGVLGVIPGIIGSSQAIEGIKLLTGIGDPMIGRLGLYDALEQNWMYVKVNKDPDCPVCGDEPTVTQLIDYEDFCGMPAHDRVEEFETDVTLEILPSEYAEIADKPDVVLLDVRDPHEYEINRIPDAVLIPKDTLPSRLSELDETKEYVVHCKSGVRSLESTQLLRGAGFKARSMRGGITAYARQVDPSIPVY</sequence>
<proteinExistence type="predicted"/>
<dbReference type="CDD" id="cd00158">
    <property type="entry name" value="RHOD"/>
    <property type="match status" value="1"/>
</dbReference>
<dbReference type="PANTHER" id="PTHR10953">
    <property type="entry name" value="UBIQUITIN-ACTIVATING ENZYME E1"/>
    <property type="match status" value="1"/>
</dbReference>
<feature type="domain" description="Rhodanese" evidence="4">
    <location>
        <begin position="301"/>
        <end position="388"/>
    </location>
</feature>
<dbReference type="InterPro" id="IPR035985">
    <property type="entry name" value="Ubiquitin-activating_enz"/>
</dbReference>
<dbReference type="GO" id="GO:0008146">
    <property type="term" value="F:sulfotransferase activity"/>
    <property type="evidence" value="ECO:0007669"/>
    <property type="project" value="TreeGrafter"/>
</dbReference>
<dbReference type="SUPFAM" id="SSF69572">
    <property type="entry name" value="Activating enzymes of the ubiquitin-like proteins"/>
    <property type="match status" value="1"/>
</dbReference>
<keyword evidence="6" id="KW-1185">Reference proteome</keyword>
<dbReference type="GO" id="GO:0005524">
    <property type="term" value="F:ATP binding"/>
    <property type="evidence" value="ECO:0007669"/>
    <property type="project" value="UniProtKB-KW"/>
</dbReference>
<dbReference type="InterPro" id="IPR036873">
    <property type="entry name" value="Rhodanese-like_dom_sf"/>
</dbReference>
<dbReference type="InterPro" id="IPR000594">
    <property type="entry name" value="ThiF_NAD_FAD-bd"/>
</dbReference>
<reference evidence="5" key="1">
    <citation type="journal article" date="2014" name="Int. J. Syst. Evol. Microbiol.">
        <title>Complete genome sequence of Corynebacterium casei LMG S-19264T (=DSM 44701T), isolated from a smear-ripened cheese.</title>
        <authorList>
            <consortium name="US DOE Joint Genome Institute (JGI-PGF)"/>
            <person name="Walter F."/>
            <person name="Albersmeier A."/>
            <person name="Kalinowski J."/>
            <person name="Ruckert C."/>
        </authorList>
    </citation>
    <scope>NUCLEOTIDE SEQUENCE</scope>
    <source>
        <strain evidence="5">CGMCC 1.14988</strain>
    </source>
</reference>
<dbReference type="Pfam" id="PF00581">
    <property type="entry name" value="Rhodanese"/>
    <property type="match status" value="1"/>
</dbReference>
<keyword evidence="2" id="KW-0547">Nucleotide-binding</keyword>
<accession>A0A8J3ET76</accession>
<dbReference type="InterPro" id="IPR001763">
    <property type="entry name" value="Rhodanese-like_dom"/>
</dbReference>
<dbReference type="FunFam" id="3.40.50.720:FF:000033">
    <property type="entry name" value="Adenylyltransferase and sulfurtransferase MOCS3"/>
    <property type="match status" value="1"/>
</dbReference>
<dbReference type="GO" id="GO:0008641">
    <property type="term" value="F:ubiquitin-like modifier activating enzyme activity"/>
    <property type="evidence" value="ECO:0007669"/>
    <property type="project" value="InterPro"/>
</dbReference>
<dbReference type="Gene3D" id="3.40.50.720">
    <property type="entry name" value="NAD(P)-binding Rossmann-like Domain"/>
    <property type="match status" value="1"/>
</dbReference>
<dbReference type="RefSeq" id="WP_130649515.1">
    <property type="nucleotide sequence ID" value="NZ_BMHA01000004.1"/>
</dbReference>
<dbReference type="CDD" id="cd00757">
    <property type="entry name" value="ThiF_MoeB_HesA_family"/>
    <property type="match status" value="1"/>
</dbReference>
<dbReference type="GO" id="GO:0004792">
    <property type="term" value="F:thiosulfate-cyanide sulfurtransferase activity"/>
    <property type="evidence" value="ECO:0007669"/>
    <property type="project" value="TreeGrafter"/>
</dbReference>
<dbReference type="Gene3D" id="3.40.250.10">
    <property type="entry name" value="Rhodanese-like domain"/>
    <property type="match status" value="1"/>
</dbReference>
<name>A0A8J3ET76_9ACTN</name>
<evidence type="ECO:0000259" key="4">
    <source>
        <dbReference type="PROSITE" id="PS50206"/>
    </source>
</evidence>
<dbReference type="GO" id="GO:0016779">
    <property type="term" value="F:nucleotidyltransferase activity"/>
    <property type="evidence" value="ECO:0007669"/>
    <property type="project" value="TreeGrafter"/>
</dbReference>
<gene>
    <name evidence="5" type="ORF">GCM10011354_12180</name>
</gene>
<dbReference type="Proteomes" id="UP000650511">
    <property type="component" value="Unassembled WGS sequence"/>
</dbReference>
<dbReference type="AlphaFoldDB" id="A0A8J3ET76"/>
<evidence type="ECO:0000256" key="3">
    <source>
        <dbReference type="ARBA" id="ARBA00022840"/>
    </source>
</evidence>
<dbReference type="EMBL" id="BMHA01000004">
    <property type="protein sequence ID" value="GGI05054.1"/>
    <property type="molecule type" value="Genomic_DNA"/>
</dbReference>
<dbReference type="Pfam" id="PF00899">
    <property type="entry name" value="ThiF"/>
    <property type="match status" value="1"/>
</dbReference>
<reference evidence="5" key="2">
    <citation type="submission" date="2020-09" db="EMBL/GenBank/DDBJ databases">
        <authorList>
            <person name="Sun Q."/>
            <person name="Zhou Y."/>
        </authorList>
    </citation>
    <scope>NUCLEOTIDE SEQUENCE</scope>
    <source>
        <strain evidence="5">CGMCC 1.14988</strain>
    </source>
</reference>
<evidence type="ECO:0000256" key="1">
    <source>
        <dbReference type="ARBA" id="ARBA00022679"/>
    </source>
</evidence>
<dbReference type="NCBIfam" id="NF004281">
    <property type="entry name" value="PRK05690.1"/>
    <property type="match status" value="1"/>
</dbReference>
<dbReference type="PANTHER" id="PTHR10953:SF102">
    <property type="entry name" value="ADENYLYLTRANSFERASE AND SULFURTRANSFERASE MOCS3"/>
    <property type="match status" value="1"/>
</dbReference>
<evidence type="ECO:0000256" key="2">
    <source>
        <dbReference type="ARBA" id="ARBA00022741"/>
    </source>
</evidence>
<dbReference type="PROSITE" id="PS50206">
    <property type="entry name" value="RHODANESE_3"/>
    <property type="match status" value="1"/>
</dbReference>